<reference evidence="2" key="1">
    <citation type="submission" date="2016-10" db="EMBL/GenBank/DDBJ databases">
        <authorList>
            <person name="Varghese N."/>
            <person name="Submissions S."/>
        </authorList>
    </citation>
    <scope>NUCLEOTIDE SEQUENCE [LARGE SCALE GENOMIC DNA]</scope>
    <source>
        <strain evidence="2">DSM 26348</strain>
    </source>
</reference>
<organism evidence="1 2">
    <name type="scientific">Planctomicrobium piriforme</name>
    <dbReference type="NCBI Taxonomy" id="1576369"/>
    <lineage>
        <taxon>Bacteria</taxon>
        <taxon>Pseudomonadati</taxon>
        <taxon>Planctomycetota</taxon>
        <taxon>Planctomycetia</taxon>
        <taxon>Planctomycetales</taxon>
        <taxon>Planctomycetaceae</taxon>
        <taxon>Planctomicrobium</taxon>
    </lineage>
</organism>
<dbReference type="PANTHER" id="PTHR37489">
    <property type="entry name" value="DUF3500 DOMAIN-CONTAINING PROTEIN"/>
    <property type="match status" value="1"/>
</dbReference>
<name>A0A1I3PWE8_9PLAN</name>
<dbReference type="Proteomes" id="UP000199518">
    <property type="component" value="Unassembled WGS sequence"/>
</dbReference>
<proteinExistence type="predicted"/>
<accession>A0A1I3PWE8</accession>
<evidence type="ECO:0008006" key="3">
    <source>
        <dbReference type="Google" id="ProtNLM"/>
    </source>
</evidence>
<sequence length="394" mass="42983">MGRGLKAGRGQNQKPGGEVAGWLADASAFTIPTDVRSCFKKVILMRLLAFSLAALLAWSSFAQAETAALVPVAVQMSAAAQQFLDSLDPKERPRAMMAFDDPQRLDWTNVPKPTRKGIQLREMSLPQREKCHALLRASLSPAGYEKACRIMSLENNLREGEKNLTNGQLRDPERYFLTIFGTPGQQGVWGYSFEGHHLSLNFVVKDGEIFSDSPSFWGANPATVSVFVENGPENGVRTLTDEEQLAFDLVNALDDTQRQKAIIAAEAPSDYRGVGSPKPPEGPAEGLSVAEMTPAQKQTLWKLLEVYTGHLPKSVAAARQAEIKEAGVDQVHFAWLGATKPGVGHAYRIQGPTFALDLVNVQSDPAGNKANHIHSVWRSLKHDFGMITAATPKK</sequence>
<evidence type="ECO:0000313" key="1">
    <source>
        <dbReference type="EMBL" id="SFJ25541.1"/>
    </source>
</evidence>
<gene>
    <name evidence="1" type="ORF">SAMN05421753_11752</name>
</gene>
<dbReference type="EMBL" id="FOQD01000017">
    <property type="protein sequence ID" value="SFJ25541.1"/>
    <property type="molecule type" value="Genomic_DNA"/>
</dbReference>
<dbReference type="InterPro" id="IPR021889">
    <property type="entry name" value="DUF3500"/>
</dbReference>
<dbReference type="STRING" id="1576369.SAMN05421753_11752"/>
<dbReference type="AlphaFoldDB" id="A0A1I3PWE8"/>
<evidence type="ECO:0000313" key="2">
    <source>
        <dbReference type="Proteomes" id="UP000199518"/>
    </source>
</evidence>
<dbReference type="PANTHER" id="PTHR37489:SF1">
    <property type="entry name" value="DUF3500 DOMAIN-CONTAINING PROTEIN"/>
    <property type="match status" value="1"/>
</dbReference>
<protein>
    <recommendedName>
        <fullName evidence="3">DUF3500 domain-containing protein</fullName>
    </recommendedName>
</protein>
<dbReference type="Pfam" id="PF12006">
    <property type="entry name" value="DUF3500"/>
    <property type="match status" value="1"/>
</dbReference>
<keyword evidence="2" id="KW-1185">Reference proteome</keyword>